<feature type="binding site" evidence="3">
    <location>
        <position position="155"/>
    </location>
    <ligand>
        <name>a divalent metal cation</name>
        <dbReference type="ChEBI" id="CHEBI:60240"/>
    </ligand>
</feature>
<gene>
    <name evidence="5" type="ORF">NUH88_00345</name>
</gene>
<dbReference type="KEGG" id="naci:NUH88_00345"/>
<sequence>MPVTVDCVLKAKAKLGEGAVWDSVSEVLWWVDIAAPALHSFSPGADRAEVWKMPSAIGCVAPRRGGGAILGLEDGWSAFDPATGAISLLNNRAPGRPTHRFNDGCVDPNGRFWAGTMPKTGPRDSTAGETGDGELFCLEADGSCRCELGELYIQNGLAFSPDGRRMYLSDSYPMVRTIWRFDYDQENGVPSNRQVFFDTRAVPGRPDGAAMDADGCYWMAGVDGWQILRLTPDGRIDRTIPVPVEKPTCLAFGGPDLTDLYITCMGPGLITPGTEDRQPDAGGLFVCTPGVAGYAPPPAAA</sequence>
<keyword evidence="6" id="KW-1185">Reference proteome</keyword>
<dbReference type="GO" id="GO:0019853">
    <property type="term" value="P:L-ascorbic acid biosynthetic process"/>
    <property type="evidence" value="ECO:0007669"/>
    <property type="project" value="TreeGrafter"/>
</dbReference>
<dbReference type="InterPro" id="IPR011042">
    <property type="entry name" value="6-blade_b-propeller_TolB-like"/>
</dbReference>
<dbReference type="PANTHER" id="PTHR10907:SF47">
    <property type="entry name" value="REGUCALCIN"/>
    <property type="match status" value="1"/>
</dbReference>
<evidence type="ECO:0000259" key="4">
    <source>
        <dbReference type="Pfam" id="PF08450"/>
    </source>
</evidence>
<dbReference type="PANTHER" id="PTHR10907">
    <property type="entry name" value="REGUCALCIN"/>
    <property type="match status" value="1"/>
</dbReference>
<proteinExistence type="inferred from homology"/>
<feature type="domain" description="SMP-30/Gluconolactonase/LRE-like region" evidence="4">
    <location>
        <begin position="15"/>
        <end position="264"/>
    </location>
</feature>
<dbReference type="Gene3D" id="2.120.10.30">
    <property type="entry name" value="TolB, C-terminal domain"/>
    <property type="match status" value="1"/>
</dbReference>
<dbReference type="PRINTS" id="PR01790">
    <property type="entry name" value="SMP30FAMILY"/>
</dbReference>
<dbReference type="Proteomes" id="UP001060336">
    <property type="component" value="Chromosome"/>
</dbReference>
<dbReference type="GO" id="GO:0004341">
    <property type="term" value="F:gluconolactonase activity"/>
    <property type="evidence" value="ECO:0007669"/>
    <property type="project" value="TreeGrafter"/>
</dbReference>
<evidence type="ECO:0000256" key="1">
    <source>
        <dbReference type="ARBA" id="ARBA00008853"/>
    </source>
</evidence>
<name>A0A9J7ASJ8_9PROT</name>
<keyword evidence="3" id="KW-0479">Metal-binding</keyword>
<protein>
    <submittedName>
        <fullName evidence="5">SMP-30/gluconolactonase/LRE family protein</fullName>
    </submittedName>
</protein>
<comment type="similarity">
    <text evidence="1">Belongs to the SMP-30/CGR1 family.</text>
</comment>
<dbReference type="Pfam" id="PF08450">
    <property type="entry name" value="SGL"/>
    <property type="match status" value="1"/>
</dbReference>
<evidence type="ECO:0000313" key="6">
    <source>
        <dbReference type="Proteomes" id="UP001060336"/>
    </source>
</evidence>
<dbReference type="GO" id="GO:0005509">
    <property type="term" value="F:calcium ion binding"/>
    <property type="evidence" value="ECO:0007669"/>
    <property type="project" value="TreeGrafter"/>
</dbReference>
<keyword evidence="3" id="KW-0862">Zinc</keyword>
<dbReference type="InterPro" id="IPR013658">
    <property type="entry name" value="SGL"/>
</dbReference>
<reference evidence="5" key="1">
    <citation type="submission" date="2022-08" db="EMBL/GenBank/DDBJ databases">
        <title>Nisaea acidiphila sp. nov., isolated from a marine algal debris and emended description of the genus Nisaea Urios et al. 2008.</title>
        <authorList>
            <person name="Kwon K."/>
        </authorList>
    </citation>
    <scope>NUCLEOTIDE SEQUENCE</scope>
    <source>
        <strain evidence="5">MEBiC11861</strain>
    </source>
</reference>
<evidence type="ECO:0000256" key="2">
    <source>
        <dbReference type="PIRSR" id="PIRSR605511-1"/>
    </source>
</evidence>
<dbReference type="RefSeq" id="WP_257769223.1">
    <property type="nucleotide sequence ID" value="NZ_CP102480.1"/>
</dbReference>
<feature type="binding site" evidence="3">
    <location>
        <position position="100"/>
    </location>
    <ligand>
        <name>substrate</name>
    </ligand>
</feature>
<evidence type="ECO:0000256" key="3">
    <source>
        <dbReference type="PIRSR" id="PIRSR605511-2"/>
    </source>
</evidence>
<organism evidence="5 6">
    <name type="scientific">Nisaea acidiphila</name>
    <dbReference type="NCBI Taxonomy" id="1862145"/>
    <lineage>
        <taxon>Bacteria</taxon>
        <taxon>Pseudomonadati</taxon>
        <taxon>Pseudomonadota</taxon>
        <taxon>Alphaproteobacteria</taxon>
        <taxon>Rhodospirillales</taxon>
        <taxon>Thalassobaculaceae</taxon>
        <taxon>Nisaea</taxon>
    </lineage>
</organism>
<dbReference type="EMBL" id="CP102480">
    <property type="protein sequence ID" value="UUX50158.1"/>
    <property type="molecule type" value="Genomic_DNA"/>
</dbReference>
<accession>A0A9J7ASJ8</accession>
<feature type="active site" description="Proton donor/acceptor" evidence="2">
    <location>
        <position position="207"/>
    </location>
</feature>
<dbReference type="AlphaFoldDB" id="A0A9J7ASJ8"/>
<feature type="binding site" evidence="3">
    <location>
        <position position="102"/>
    </location>
    <ligand>
        <name>substrate</name>
    </ligand>
</feature>
<evidence type="ECO:0000313" key="5">
    <source>
        <dbReference type="EMBL" id="UUX50158.1"/>
    </source>
</evidence>
<dbReference type="SUPFAM" id="SSF63829">
    <property type="entry name" value="Calcium-dependent phosphotriesterase"/>
    <property type="match status" value="1"/>
</dbReference>
<comment type="cofactor">
    <cofactor evidence="3">
        <name>Zn(2+)</name>
        <dbReference type="ChEBI" id="CHEBI:29105"/>
    </cofactor>
    <text evidence="3">Binds 1 divalent metal cation per subunit.</text>
</comment>
<feature type="binding site" evidence="3">
    <location>
        <position position="17"/>
    </location>
    <ligand>
        <name>a divalent metal cation</name>
        <dbReference type="ChEBI" id="CHEBI:60240"/>
    </ligand>
</feature>
<dbReference type="InterPro" id="IPR005511">
    <property type="entry name" value="SMP-30"/>
</dbReference>
<feature type="binding site" evidence="3">
    <location>
        <position position="207"/>
    </location>
    <ligand>
        <name>a divalent metal cation</name>
        <dbReference type="ChEBI" id="CHEBI:60240"/>
    </ligand>
</feature>